<dbReference type="STRING" id="1121098.HMPREF1534_00946"/>
<evidence type="ECO:0008006" key="3">
    <source>
        <dbReference type="Google" id="ProtNLM"/>
    </source>
</evidence>
<dbReference type="eggNOG" id="ENOG502Z8SH">
    <property type="taxonomic scope" value="Bacteria"/>
</dbReference>
<organism evidence="1 2">
    <name type="scientific">Phocaeicola massiliensis B84634 = Timone 84634 = DSM 17679 = JCM 13223</name>
    <dbReference type="NCBI Taxonomy" id="1121098"/>
    <lineage>
        <taxon>Bacteria</taxon>
        <taxon>Pseudomonadati</taxon>
        <taxon>Bacteroidota</taxon>
        <taxon>Bacteroidia</taxon>
        <taxon>Bacteroidales</taxon>
        <taxon>Bacteroidaceae</taxon>
        <taxon>Phocaeicola</taxon>
    </lineage>
</organism>
<accession>U6RLV9</accession>
<evidence type="ECO:0000313" key="2">
    <source>
        <dbReference type="Proteomes" id="UP000017831"/>
    </source>
</evidence>
<reference evidence="1 2" key="1">
    <citation type="submission" date="2013-04" db="EMBL/GenBank/DDBJ databases">
        <title>The Genome Sequence of Bacteroides massiliensis DSM 17679.</title>
        <authorList>
            <consortium name="The Broad Institute Genomics Platform"/>
            <person name="Earl A."/>
            <person name="Ward D."/>
            <person name="Feldgarden M."/>
            <person name="Gevers D."/>
            <person name="Martens E."/>
            <person name="Fenner L."/>
            <person name="Roux V."/>
            <person name="Mallet M.N."/>
            <person name="Raoult D."/>
            <person name="Walker B."/>
            <person name="Young S."/>
            <person name="Zeng Q."/>
            <person name="Gargeya S."/>
            <person name="Fitzgerald M."/>
            <person name="Haas B."/>
            <person name="Abouelleil A."/>
            <person name="Allen A.W."/>
            <person name="Alvarado L."/>
            <person name="Arachchi H.M."/>
            <person name="Berlin A.M."/>
            <person name="Chapman S.B."/>
            <person name="Gainer-Dewar J."/>
            <person name="Goldberg J."/>
            <person name="Griggs A."/>
            <person name="Gujja S."/>
            <person name="Hansen M."/>
            <person name="Howarth C."/>
            <person name="Imamovic A."/>
            <person name="Ireland A."/>
            <person name="Larimer J."/>
            <person name="McCowan C."/>
            <person name="Murphy C."/>
            <person name="Pearson M."/>
            <person name="Poon T.W."/>
            <person name="Priest M."/>
            <person name="Roberts A."/>
            <person name="Saif S."/>
            <person name="Shea T."/>
            <person name="Sisk P."/>
            <person name="Sykes S."/>
            <person name="Wortman J."/>
            <person name="Nusbaum C."/>
            <person name="Birren B."/>
        </authorList>
    </citation>
    <scope>NUCLEOTIDE SEQUENCE [LARGE SCALE GENOMIC DNA]</scope>
    <source>
        <strain evidence="2">B84634 / Timone 84634 / DSM 17679 / JCM 13223</strain>
    </source>
</reference>
<evidence type="ECO:0000313" key="1">
    <source>
        <dbReference type="EMBL" id="EOA56756.1"/>
    </source>
</evidence>
<keyword evidence="2" id="KW-1185">Reference proteome</keyword>
<comment type="caution">
    <text evidence="1">The sequence shown here is derived from an EMBL/GenBank/DDBJ whole genome shotgun (WGS) entry which is preliminary data.</text>
</comment>
<dbReference type="PATRIC" id="fig|1121098.3.peg.957"/>
<dbReference type="OrthoDB" id="9811427at2"/>
<dbReference type="GeneID" id="60063016"/>
<gene>
    <name evidence="1" type="ORF">HMPREF1534_00946</name>
</gene>
<dbReference type="HOGENOM" id="CLU_982300_0_0_10"/>
<dbReference type="AlphaFoldDB" id="U6RLV9"/>
<protein>
    <recommendedName>
        <fullName evidence="3">Wadjet protein JetD C-terminal domain-containing protein</fullName>
    </recommendedName>
</protein>
<dbReference type="Proteomes" id="UP000017831">
    <property type="component" value="Unassembled WGS sequence"/>
</dbReference>
<dbReference type="EMBL" id="AQHY01000010">
    <property type="protein sequence ID" value="EOA56756.1"/>
    <property type="molecule type" value="Genomic_DNA"/>
</dbReference>
<sequence>MINITLNQVRLLKSLSLGERFPLSNLKGKIFQQLLDEHVLSKFPQGNGFIIYAHSPIALLNHLSNKYIKCSLDDYIEKMEINELRKVDNILMRGNSKSNETHPMNGFLVKSIEPIEVSLSKRKLVLSPEVWPVCFVSNHEEFTIPSDVTIVMVENPENFIFIEEQKEFFEGMRPLFTTYYPRDTHRSLVNWLETLPNAYIHYGDFDIAGVYIYQDIYKKHIKGPKKFFVPKFIDKLMHRFGDAELYDKQLSYRNSIISDEPGIQELMKIIDKEHKGLEQEIFNSKEYKKYTD</sequence>
<dbReference type="RefSeq" id="WP_005937741.1">
    <property type="nucleotide sequence ID" value="NZ_KB890397.1"/>
</dbReference>
<name>U6RLV9_9BACT</name>
<proteinExistence type="predicted"/>